<reference evidence="2 3" key="1">
    <citation type="submission" date="2019-12" db="EMBL/GenBank/DDBJ databases">
        <title>Genome sequenceing of Clostridium bovifaecis.</title>
        <authorList>
            <person name="Yao Y."/>
        </authorList>
    </citation>
    <scope>NUCLEOTIDE SEQUENCE [LARGE SCALE GENOMIC DNA]</scope>
    <source>
        <strain evidence="2 3">BXX</strain>
    </source>
</reference>
<feature type="chain" id="PRO_5026226811" description="CARD domain-containing protein" evidence="1">
    <location>
        <begin position="30"/>
        <end position="262"/>
    </location>
</feature>
<dbReference type="Proteomes" id="UP000422764">
    <property type="component" value="Chromosome"/>
</dbReference>
<proteinExistence type="predicted"/>
<evidence type="ECO:0000256" key="1">
    <source>
        <dbReference type="SAM" id="SignalP"/>
    </source>
</evidence>
<organism evidence="2 3">
    <name type="scientific">Clostridium bovifaecis</name>
    <dbReference type="NCBI Taxonomy" id="2184719"/>
    <lineage>
        <taxon>Bacteria</taxon>
        <taxon>Bacillati</taxon>
        <taxon>Bacillota</taxon>
        <taxon>Clostridia</taxon>
        <taxon>Eubacteriales</taxon>
        <taxon>Clostridiaceae</taxon>
        <taxon>Clostridium</taxon>
    </lineage>
</organism>
<keyword evidence="3" id="KW-1185">Reference proteome</keyword>
<keyword evidence="1" id="KW-0732">Signal</keyword>
<evidence type="ECO:0008006" key="4">
    <source>
        <dbReference type="Google" id="ProtNLM"/>
    </source>
</evidence>
<dbReference type="EMBL" id="CP046522">
    <property type="protein sequence ID" value="QGU94062.1"/>
    <property type="molecule type" value="Genomic_DNA"/>
</dbReference>
<evidence type="ECO:0000313" key="2">
    <source>
        <dbReference type="EMBL" id="QGU94062.1"/>
    </source>
</evidence>
<protein>
    <recommendedName>
        <fullName evidence="4">CARD domain-containing protein</fullName>
    </recommendedName>
</protein>
<dbReference type="AlphaFoldDB" id="A0A6I6EJR4"/>
<feature type="signal peptide" evidence="1">
    <location>
        <begin position="1"/>
        <end position="29"/>
    </location>
</feature>
<name>A0A6I6EJR4_9CLOT</name>
<sequence>MKSNKLVMKLMTGVIIAGVTLSTSGTAFAGTKDKASSTTTKAWTQNGKEYKKGFSEESLKTQLDNLVKSGTITQAQEDKIVEFMNEKNEARKTEMKKVGNMTEEEKKAYFENQKAAEKVDAFKELVGAGIINQEQADKIKAVIPQGRENKKWMKGRIDFKTIFDTLVKSGKITQAQEDKIIEFMNKKEEARKTEMEKIKNMTEEERKAYFQESKSKEKTDLLSELVAAGIINQEEADIVKAALPQHKELRVKQQKSAVPSQK</sequence>
<evidence type="ECO:0000313" key="3">
    <source>
        <dbReference type="Proteomes" id="UP000422764"/>
    </source>
</evidence>
<accession>A0A6I6EJR4</accession>
<gene>
    <name evidence="2" type="ORF">GOM49_01950</name>
</gene>